<dbReference type="RefSeq" id="XP_056058216.1">
    <property type="nucleotide sequence ID" value="XM_056202685.1"/>
</dbReference>
<name>A0A9W8UQ72_AKAMU</name>
<dbReference type="PANTHER" id="PTHR35895:SF1">
    <property type="entry name" value="LIPID-BINDING SERUM GLYCOPROTEIN C-TERMINAL DOMAIN-CONTAINING PROTEIN"/>
    <property type="match status" value="1"/>
</dbReference>
<dbReference type="InterPro" id="IPR022185">
    <property type="entry name" value="DUF3712"/>
</dbReference>
<dbReference type="EMBL" id="JAJHUN010000001">
    <property type="protein sequence ID" value="KAJ4163301.1"/>
    <property type="molecule type" value="Genomic_DNA"/>
</dbReference>
<keyword evidence="2" id="KW-1185">Reference proteome</keyword>
<dbReference type="Proteomes" id="UP001144673">
    <property type="component" value="Chromosome 1"/>
</dbReference>
<accession>A0A9W8UQ72</accession>
<comment type="caution">
    <text evidence="1">The sequence shown here is derived from an EMBL/GenBank/DDBJ whole genome shotgun (WGS) entry which is preliminary data.</text>
</comment>
<dbReference type="PANTHER" id="PTHR35895">
    <property type="entry name" value="CHROMOSOME 16, WHOLE GENOME SHOTGUN SEQUENCE"/>
    <property type="match status" value="1"/>
</dbReference>
<evidence type="ECO:0000313" key="2">
    <source>
        <dbReference type="Proteomes" id="UP001144673"/>
    </source>
</evidence>
<dbReference type="GO" id="GO:0000329">
    <property type="term" value="C:fungal-type vacuole membrane"/>
    <property type="evidence" value="ECO:0007669"/>
    <property type="project" value="InterPro"/>
</dbReference>
<organism evidence="1 2">
    <name type="scientific">Akanthomyces muscarius</name>
    <name type="common">Entomopathogenic fungus</name>
    <name type="synonym">Lecanicillium muscarium</name>
    <dbReference type="NCBI Taxonomy" id="2231603"/>
    <lineage>
        <taxon>Eukaryota</taxon>
        <taxon>Fungi</taxon>
        <taxon>Dikarya</taxon>
        <taxon>Ascomycota</taxon>
        <taxon>Pezizomycotina</taxon>
        <taxon>Sordariomycetes</taxon>
        <taxon>Hypocreomycetidae</taxon>
        <taxon>Hypocreales</taxon>
        <taxon>Cordycipitaceae</taxon>
        <taxon>Akanthomyces</taxon>
    </lineage>
</organism>
<protein>
    <submittedName>
        <fullName evidence="1">Uncharacterized protein</fullName>
    </submittedName>
</protein>
<reference evidence="1" key="1">
    <citation type="journal article" date="2023" name="Access Microbiol">
        <title>De-novo genome assembly for Akanthomyces muscarius, a biocontrol agent of insect agricultural pests.</title>
        <authorList>
            <person name="Erdos Z."/>
            <person name="Studholme D.J."/>
            <person name="Raymond B."/>
            <person name="Sharma M."/>
        </authorList>
    </citation>
    <scope>NUCLEOTIDE SEQUENCE</scope>
    <source>
        <strain evidence="1">Ve6</strain>
    </source>
</reference>
<gene>
    <name evidence="1" type="ORF">LMH87_005040</name>
</gene>
<sequence length="280" mass="30651">MRMAYVRSDELIHSATSPYTYASPSIKMNAITTAVLNKSKVEVSLIRIEDATKDSFVMSLMGRTTKIGVVTATISAMTVDLVGPKGIFGRLDLPTHKMGSFGGDIRVFKQVIRILDMVAFKAFVQSILQDEDLVLRLDNGQAAVRAVGMTAHIVYRKDLHLKGLTSLTSTLIQVKPFGNEYESTFCLYNPSPFEIDLGTVLFQVQDEHGKVIAEQKGSTFLMRGGACYSVVTGHIAGTVSEGKARFIGLGVEGDSWVRDIIDLVDIKATIPSVFRVWHAS</sequence>
<dbReference type="Pfam" id="PF12505">
    <property type="entry name" value="DUF3712"/>
    <property type="match status" value="1"/>
</dbReference>
<dbReference type="InterPro" id="IPR046368">
    <property type="entry name" value="Tag1"/>
</dbReference>
<proteinExistence type="predicted"/>
<evidence type="ECO:0000313" key="1">
    <source>
        <dbReference type="EMBL" id="KAJ4163301.1"/>
    </source>
</evidence>
<dbReference type="KEGG" id="amus:LMH87_005040"/>
<dbReference type="AlphaFoldDB" id="A0A9W8UQ72"/>
<dbReference type="GeneID" id="80892199"/>